<proteinExistence type="inferred from homology"/>
<sequence>MTSFCSALALPYSPLPSLLHAPSEPCNWFGNVTWAAQLQCCCQDIFPKHAACEQLTSEFSFCYRYRTLVLYSSASLPPSRCDHLLAFFVHWTPEAYSLEGSEAGRNGGFVLLEKAKELEIIDDYFKDREWEVLSVNEYHHRIDEINAEELCSLCERLQIVTTNESKRRGNIAVASMDVGPDANKPTLKGDSAILEPEHIEKLTVELPPRTVGYPWTLLYSTSEHGMSLKTLYRTMSNTDAPVLLVIKDTDKQVFGALASDPFKVSDHFFGTGETFLFAFNPAFKSYKWTGENMFFIKGDMDSLAIGGGSGQFGLWLDEDLYHGRSHFCKTFNNDTLSKKEDFFIQELECWVFE</sequence>
<comment type="similarity">
    <text evidence="2">Belongs to the OXR1 family.</text>
</comment>
<evidence type="ECO:0000313" key="7">
    <source>
        <dbReference type="Proteomes" id="UP000694388"/>
    </source>
</evidence>
<dbReference type="GO" id="GO:0006979">
    <property type="term" value="P:response to oxidative stress"/>
    <property type="evidence" value="ECO:0007669"/>
    <property type="project" value="TreeGrafter"/>
</dbReference>
<dbReference type="GO" id="GO:0005739">
    <property type="term" value="C:mitochondrion"/>
    <property type="evidence" value="ECO:0007669"/>
    <property type="project" value="UniProtKB-SubCell"/>
</dbReference>
<dbReference type="PANTHER" id="PTHR23354">
    <property type="entry name" value="NUCLEOLAR PROTEIN 7/ESTROGEN RECEPTOR COACTIVATOR-RELATED"/>
    <property type="match status" value="1"/>
</dbReference>
<evidence type="ECO:0000259" key="5">
    <source>
        <dbReference type="PROSITE" id="PS51886"/>
    </source>
</evidence>
<dbReference type="GO" id="GO:0005634">
    <property type="term" value="C:nucleus"/>
    <property type="evidence" value="ECO:0007669"/>
    <property type="project" value="TreeGrafter"/>
</dbReference>
<evidence type="ECO:0000256" key="3">
    <source>
        <dbReference type="ARBA" id="ARBA00023128"/>
    </source>
</evidence>
<dbReference type="GeneTree" id="ENSGT00940000155187"/>
<evidence type="ECO:0000256" key="1">
    <source>
        <dbReference type="ARBA" id="ARBA00004173"/>
    </source>
</evidence>
<comment type="subcellular location">
    <subcellularLocation>
        <location evidence="1">Mitochondrion</location>
    </subcellularLocation>
</comment>
<keyword evidence="7" id="KW-1185">Reference proteome</keyword>
<evidence type="ECO:0000313" key="6">
    <source>
        <dbReference type="Ensembl" id="ENSEBUP00000026824.1"/>
    </source>
</evidence>
<dbReference type="PROSITE" id="PS51886">
    <property type="entry name" value="TLDC"/>
    <property type="match status" value="1"/>
</dbReference>
<dbReference type="Ensembl" id="ENSEBUT00000027400.1">
    <property type="protein sequence ID" value="ENSEBUP00000026824.1"/>
    <property type="gene ID" value="ENSEBUG00000016501.1"/>
</dbReference>
<dbReference type="SMART" id="SM00584">
    <property type="entry name" value="TLDc"/>
    <property type="match status" value="1"/>
</dbReference>
<dbReference type="AlphaFoldDB" id="A0A8C4R8X9"/>
<evidence type="ECO:0000256" key="2">
    <source>
        <dbReference type="ARBA" id="ARBA00009540"/>
    </source>
</evidence>
<dbReference type="Proteomes" id="UP000694388">
    <property type="component" value="Unplaced"/>
</dbReference>
<reference evidence="6" key="1">
    <citation type="submission" date="2025-05" db="UniProtKB">
        <authorList>
            <consortium name="Ensembl"/>
        </authorList>
    </citation>
    <scope>IDENTIFICATION</scope>
</reference>
<keyword evidence="3" id="KW-0496">Mitochondrion</keyword>
<dbReference type="InterPro" id="IPR006571">
    <property type="entry name" value="TLDc_dom"/>
</dbReference>
<accession>A0A8C4R8X9</accession>
<evidence type="ECO:0000256" key="4">
    <source>
        <dbReference type="ARBA" id="ARBA00040604"/>
    </source>
</evidence>
<protein>
    <recommendedName>
        <fullName evidence="4">Oxidation resistance protein 1</fullName>
    </recommendedName>
</protein>
<dbReference type="Ensembl" id="ENSEBUT00000027395.1">
    <property type="protein sequence ID" value="ENSEBUP00000026819.1"/>
    <property type="gene ID" value="ENSEBUG00000016501.1"/>
</dbReference>
<organism evidence="6 7">
    <name type="scientific">Eptatretus burgeri</name>
    <name type="common">Inshore hagfish</name>
    <dbReference type="NCBI Taxonomy" id="7764"/>
    <lineage>
        <taxon>Eukaryota</taxon>
        <taxon>Metazoa</taxon>
        <taxon>Chordata</taxon>
        <taxon>Craniata</taxon>
        <taxon>Vertebrata</taxon>
        <taxon>Cyclostomata</taxon>
        <taxon>Myxini</taxon>
        <taxon>Myxiniformes</taxon>
        <taxon>Myxinidae</taxon>
        <taxon>Eptatretinae</taxon>
        <taxon>Eptatretus</taxon>
    </lineage>
</organism>
<name>A0A8C4R8X9_EPTBU</name>
<feature type="domain" description="TLDc" evidence="5">
    <location>
        <begin position="192"/>
        <end position="353"/>
    </location>
</feature>
<dbReference type="Pfam" id="PF07534">
    <property type="entry name" value="TLD"/>
    <property type="match status" value="1"/>
</dbReference>
<dbReference type="PANTHER" id="PTHR23354:SF62">
    <property type="entry name" value="MUSTARD, ISOFORM V"/>
    <property type="match status" value="1"/>
</dbReference>